<dbReference type="CDD" id="cd01949">
    <property type="entry name" value="GGDEF"/>
    <property type="match status" value="1"/>
</dbReference>
<evidence type="ECO:0000259" key="6">
    <source>
        <dbReference type="PROSITE" id="PS50887"/>
    </source>
</evidence>
<proteinExistence type="predicted"/>
<dbReference type="InterPro" id="IPR013767">
    <property type="entry name" value="PAS_fold"/>
</dbReference>
<dbReference type="PROSITE" id="PS50887">
    <property type="entry name" value="GGDEF"/>
    <property type="match status" value="1"/>
</dbReference>
<dbReference type="CDD" id="cd17569">
    <property type="entry name" value="REC_HupR-like"/>
    <property type="match status" value="1"/>
</dbReference>
<dbReference type="CDD" id="cd01948">
    <property type="entry name" value="EAL"/>
    <property type="match status" value="1"/>
</dbReference>
<dbReference type="Pfam" id="PF00989">
    <property type="entry name" value="PAS"/>
    <property type="match status" value="1"/>
</dbReference>
<dbReference type="NCBIfam" id="TIGR00254">
    <property type="entry name" value="GGDEF"/>
    <property type="match status" value="1"/>
</dbReference>
<dbReference type="Pfam" id="PF00072">
    <property type="entry name" value="Response_reg"/>
    <property type="match status" value="2"/>
</dbReference>
<dbReference type="EMBL" id="JBHUHX010000016">
    <property type="protein sequence ID" value="MFD2111738.1"/>
    <property type="molecule type" value="Genomic_DNA"/>
</dbReference>
<dbReference type="Gene3D" id="3.30.70.270">
    <property type="match status" value="1"/>
</dbReference>
<gene>
    <name evidence="7" type="ORF">ACFSJC_07795</name>
</gene>
<dbReference type="InterPro" id="IPR029787">
    <property type="entry name" value="Nucleotide_cyclase"/>
</dbReference>
<dbReference type="InterPro" id="IPR001789">
    <property type="entry name" value="Sig_transdc_resp-reg_receiver"/>
</dbReference>
<dbReference type="InterPro" id="IPR000700">
    <property type="entry name" value="PAS-assoc_C"/>
</dbReference>
<feature type="domain" description="Response regulatory" evidence="2">
    <location>
        <begin position="734"/>
        <end position="849"/>
    </location>
</feature>
<dbReference type="InterPro" id="IPR035919">
    <property type="entry name" value="EAL_sf"/>
</dbReference>
<evidence type="ECO:0000259" key="3">
    <source>
        <dbReference type="PROSITE" id="PS50112"/>
    </source>
</evidence>
<feature type="domain" description="PAC" evidence="4">
    <location>
        <begin position="241"/>
        <end position="292"/>
    </location>
</feature>
<dbReference type="InterPro" id="IPR043128">
    <property type="entry name" value="Rev_trsase/Diguanyl_cyclase"/>
</dbReference>
<evidence type="ECO:0000259" key="4">
    <source>
        <dbReference type="PROSITE" id="PS50113"/>
    </source>
</evidence>
<organism evidence="7 8">
    <name type="scientific">Thiorhodococcus fuscus</name>
    <dbReference type="NCBI Taxonomy" id="527200"/>
    <lineage>
        <taxon>Bacteria</taxon>
        <taxon>Pseudomonadati</taxon>
        <taxon>Pseudomonadota</taxon>
        <taxon>Gammaproteobacteria</taxon>
        <taxon>Chromatiales</taxon>
        <taxon>Chromatiaceae</taxon>
        <taxon>Thiorhodococcus</taxon>
    </lineage>
</organism>
<dbReference type="RefSeq" id="WP_386025423.1">
    <property type="nucleotide sequence ID" value="NZ_JBHUHX010000016.1"/>
</dbReference>
<dbReference type="InterPro" id="IPR011006">
    <property type="entry name" value="CheY-like_superfamily"/>
</dbReference>
<dbReference type="CDD" id="cd00130">
    <property type="entry name" value="PAS"/>
    <property type="match status" value="1"/>
</dbReference>
<dbReference type="SUPFAM" id="SSF141868">
    <property type="entry name" value="EAL domain-like"/>
    <property type="match status" value="1"/>
</dbReference>
<reference evidence="8" key="1">
    <citation type="journal article" date="2019" name="Int. J. Syst. Evol. Microbiol.">
        <title>The Global Catalogue of Microorganisms (GCM) 10K type strain sequencing project: providing services to taxonomists for standard genome sequencing and annotation.</title>
        <authorList>
            <consortium name="The Broad Institute Genomics Platform"/>
            <consortium name="The Broad Institute Genome Sequencing Center for Infectious Disease"/>
            <person name="Wu L."/>
            <person name="Ma J."/>
        </authorList>
    </citation>
    <scope>NUCLEOTIDE SEQUENCE [LARGE SCALE GENOMIC DNA]</scope>
    <source>
        <strain evidence="8">KACC 12597</strain>
    </source>
</reference>
<evidence type="ECO:0000256" key="1">
    <source>
        <dbReference type="PROSITE-ProRule" id="PRU00169"/>
    </source>
</evidence>
<dbReference type="Pfam" id="PF00990">
    <property type="entry name" value="GGDEF"/>
    <property type="match status" value="1"/>
</dbReference>
<dbReference type="Proteomes" id="UP001597337">
    <property type="component" value="Unassembled WGS sequence"/>
</dbReference>
<dbReference type="SUPFAM" id="SSF55073">
    <property type="entry name" value="Nucleotide cyclase"/>
    <property type="match status" value="1"/>
</dbReference>
<dbReference type="InterPro" id="IPR001633">
    <property type="entry name" value="EAL_dom"/>
</dbReference>
<dbReference type="SUPFAM" id="SSF55785">
    <property type="entry name" value="PYP-like sensor domain (PAS domain)"/>
    <property type="match status" value="1"/>
</dbReference>
<dbReference type="SUPFAM" id="SSF52172">
    <property type="entry name" value="CheY-like"/>
    <property type="match status" value="2"/>
</dbReference>
<dbReference type="PANTHER" id="PTHR44757:SF2">
    <property type="entry name" value="BIOFILM ARCHITECTURE MAINTENANCE PROTEIN MBAA"/>
    <property type="match status" value="1"/>
</dbReference>
<protein>
    <submittedName>
        <fullName evidence="7">EAL domain-containing protein</fullName>
    </submittedName>
</protein>
<dbReference type="InterPro" id="IPR035965">
    <property type="entry name" value="PAS-like_dom_sf"/>
</dbReference>
<feature type="domain" description="GGDEF" evidence="6">
    <location>
        <begin position="324"/>
        <end position="456"/>
    </location>
</feature>
<dbReference type="SMART" id="SM00267">
    <property type="entry name" value="GGDEF"/>
    <property type="match status" value="1"/>
</dbReference>
<dbReference type="SMART" id="SM00052">
    <property type="entry name" value="EAL"/>
    <property type="match status" value="1"/>
</dbReference>
<feature type="domain" description="Response regulatory" evidence="2">
    <location>
        <begin position="4"/>
        <end position="121"/>
    </location>
</feature>
<dbReference type="InterPro" id="IPR000160">
    <property type="entry name" value="GGDEF_dom"/>
</dbReference>
<evidence type="ECO:0000259" key="2">
    <source>
        <dbReference type="PROSITE" id="PS50110"/>
    </source>
</evidence>
<dbReference type="InterPro" id="IPR052155">
    <property type="entry name" value="Biofilm_reg_signaling"/>
</dbReference>
<dbReference type="Gene3D" id="3.20.20.450">
    <property type="entry name" value="EAL domain"/>
    <property type="match status" value="1"/>
</dbReference>
<sequence>MSATILIVDDLPANLLVIGELLRGAGYDVRAANSGLAALEYAVQEPKPDLILLDIMMPGMDGHEVLARLRADPRTRDLPVIFVTAIDSIDEETRGLESGAADYIAKPIAAPVVLARVKTQLELKRVRDWLRDKNDFLESEVERRVGEIQAVQVASERLENRLNHRLELILSSVGEGILGLDRDGVVNFINGAASRLLDYPREELLGSRLTGILCPDEGCSDLPHSEDCLLLMAVRSGQTLSGHEERFCRRDGSSIPVECTLMPVIEGGQLLGAVLSWRDVSERNRYLEQLERKSNFDDLTGLPNRNLLSDRLERAIRRSLESSTPLMVVALNLDRFKSVNESLGRDAGDGAIRAMAERLLGLLGGGDTLARVEGDEFVIVVEGREPEGISRFAQSILSASLVPFSIGGREVVLSLSIGIAVFPKDGETVEALFSNATAALIRAKREGGQQFRYYAREMNARALERLDLENELRQAIEHGALELYYQPQVDLRGGHIIGAEALVRWPHPTRGWIMPGHFIPLAEESGLIVPLGEWVLRQACLQNRAWQEAGLPPVSVAVNLSARQFASCDLVDLTEGILRETGLDPHFLELELTESAVMLDINAFIKATKRLKDLSVALSIDDFGTGFSSLSYLRRFEIDRLKIDRSFVNDIVHDPSSAAIVTTVVSLAHNLNLVALAEGVETEAQVRFLRSRDCDEMQGFYFSRPLPAEEFARLLGSACRLDIASDLNASVRRTLLVVDDDPLVLATAKRLLDLDGYRVCTAHDGLEALEQLALHPVEVMIVDALMPRMDGAELLGRASALYPNLVCIMTSGYNDFQTLTKALNRGAVFKYLSKPWHGGTLRAVVREALRAAELRAHQGQGGTGGAKPDFSGSG</sequence>
<dbReference type="InterPro" id="IPR000014">
    <property type="entry name" value="PAS"/>
</dbReference>
<dbReference type="PROSITE" id="PS50883">
    <property type="entry name" value="EAL"/>
    <property type="match status" value="1"/>
</dbReference>
<dbReference type="PROSITE" id="PS50113">
    <property type="entry name" value="PAC"/>
    <property type="match status" value="1"/>
</dbReference>
<keyword evidence="1" id="KW-0597">Phosphoprotein</keyword>
<keyword evidence="8" id="KW-1185">Reference proteome</keyword>
<feature type="domain" description="PAS" evidence="3">
    <location>
        <begin position="162"/>
        <end position="217"/>
    </location>
</feature>
<dbReference type="Gene3D" id="3.40.50.2300">
    <property type="match status" value="2"/>
</dbReference>
<dbReference type="Pfam" id="PF00563">
    <property type="entry name" value="EAL"/>
    <property type="match status" value="1"/>
</dbReference>
<dbReference type="Gene3D" id="3.30.450.20">
    <property type="entry name" value="PAS domain"/>
    <property type="match status" value="1"/>
</dbReference>
<evidence type="ECO:0000313" key="7">
    <source>
        <dbReference type="EMBL" id="MFD2111738.1"/>
    </source>
</evidence>
<evidence type="ECO:0000259" key="5">
    <source>
        <dbReference type="PROSITE" id="PS50883"/>
    </source>
</evidence>
<dbReference type="PROSITE" id="PS50112">
    <property type="entry name" value="PAS"/>
    <property type="match status" value="1"/>
</dbReference>
<dbReference type="SMART" id="SM00091">
    <property type="entry name" value="PAS"/>
    <property type="match status" value="1"/>
</dbReference>
<dbReference type="SMART" id="SM00448">
    <property type="entry name" value="REC"/>
    <property type="match status" value="2"/>
</dbReference>
<accession>A0ABW4Y753</accession>
<feature type="modified residue" description="4-aspartylphosphate" evidence="1">
    <location>
        <position position="54"/>
    </location>
</feature>
<dbReference type="PANTHER" id="PTHR44757">
    <property type="entry name" value="DIGUANYLATE CYCLASE DGCP"/>
    <property type="match status" value="1"/>
</dbReference>
<feature type="modified residue" description="4-aspartylphosphate" evidence="1">
    <location>
        <position position="783"/>
    </location>
</feature>
<comment type="caution">
    <text evidence="7">The sequence shown here is derived from an EMBL/GenBank/DDBJ whole genome shotgun (WGS) entry which is preliminary data.</text>
</comment>
<name>A0ABW4Y753_9GAMM</name>
<dbReference type="PROSITE" id="PS50110">
    <property type="entry name" value="RESPONSE_REGULATORY"/>
    <property type="match status" value="2"/>
</dbReference>
<feature type="domain" description="EAL" evidence="5">
    <location>
        <begin position="465"/>
        <end position="719"/>
    </location>
</feature>
<dbReference type="NCBIfam" id="TIGR00229">
    <property type="entry name" value="sensory_box"/>
    <property type="match status" value="1"/>
</dbReference>
<dbReference type="CDD" id="cd19920">
    <property type="entry name" value="REC_PA4781-like"/>
    <property type="match status" value="1"/>
</dbReference>
<evidence type="ECO:0000313" key="8">
    <source>
        <dbReference type="Proteomes" id="UP001597337"/>
    </source>
</evidence>